<dbReference type="GO" id="GO:0072330">
    <property type="term" value="P:monocarboxylic acid biosynthetic process"/>
    <property type="evidence" value="ECO:0007669"/>
    <property type="project" value="UniProtKB-ARBA"/>
</dbReference>
<dbReference type="Gene3D" id="3.40.50.1820">
    <property type="entry name" value="alpha/beta hydrolase"/>
    <property type="match status" value="1"/>
</dbReference>
<sequence length="233" mass="26193">MYEEILTIYNYNRRVDFALSDRSLMNYKPQNRNRSGIHWTTQSSKRQILHIVPQPREARLPQGVESDPRSIVLYGLSAGGMLTYHTAALNEKVKGIVGMTFLDQRIQQVRDETARNPFMSRVGVLMAGLSDIPLLRSFSLPMSLASKMSTLVNHPAALKPAPEPENFDVCPILLTQPDRDKWTPLHLSELVLSLVKKVSVKTVILENAGNYSIEDPGLQIADAIIKFLRGIEI</sequence>
<evidence type="ECO:0000313" key="2">
    <source>
        <dbReference type="Proteomes" id="UP000186955"/>
    </source>
</evidence>
<dbReference type="SUPFAM" id="SSF53474">
    <property type="entry name" value="alpha/beta-Hydrolases"/>
    <property type="match status" value="1"/>
</dbReference>
<dbReference type="AlphaFoldDB" id="A0A1Q5UML1"/>
<name>A0A1Q5UML1_9EURO</name>
<proteinExistence type="predicted"/>
<dbReference type="STRING" id="1316194.A0A1Q5UML1"/>
<dbReference type="InterPro" id="IPR029058">
    <property type="entry name" value="AB_hydrolase_fold"/>
</dbReference>
<evidence type="ECO:0008006" key="3">
    <source>
        <dbReference type="Google" id="ProtNLM"/>
    </source>
</evidence>
<organism evidence="1 2">
    <name type="scientific">Penicillium subrubescens</name>
    <dbReference type="NCBI Taxonomy" id="1316194"/>
    <lineage>
        <taxon>Eukaryota</taxon>
        <taxon>Fungi</taxon>
        <taxon>Dikarya</taxon>
        <taxon>Ascomycota</taxon>
        <taxon>Pezizomycotina</taxon>
        <taxon>Eurotiomycetes</taxon>
        <taxon>Eurotiomycetidae</taxon>
        <taxon>Eurotiales</taxon>
        <taxon>Aspergillaceae</taxon>
        <taxon>Penicillium</taxon>
    </lineage>
</organism>
<gene>
    <name evidence="1" type="ORF">PENSUB_601</name>
</gene>
<reference evidence="1 2" key="1">
    <citation type="submission" date="2016-10" db="EMBL/GenBank/DDBJ databases">
        <title>Genome sequence of the ascomycete fungus Penicillium subrubescens.</title>
        <authorList>
            <person name="De Vries R.P."/>
            <person name="Peng M."/>
            <person name="Dilokpimol A."/>
            <person name="Hilden K."/>
            <person name="Makela M.R."/>
            <person name="Grigoriev I."/>
            <person name="Riley R."/>
            <person name="Granchi Z."/>
        </authorList>
    </citation>
    <scope>NUCLEOTIDE SEQUENCE [LARGE SCALE GENOMIC DNA]</scope>
    <source>
        <strain evidence="1 2">CBS 132785</strain>
    </source>
</reference>
<comment type="caution">
    <text evidence="1">The sequence shown here is derived from an EMBL/GenBank/DDBJ whole genome shotgun (WGS) entry which is preliminary data.</text>
</comment>
<dbReference type="EMBL" id="MNBE01000127">
    <property type="protein sequence ID" value="OKP13717.1"/>
    <property type="molecule type" value="Genomic_DNA"/>
</dbReference>
<keyword evidence="2" id="KW-1185">Reference proteome</keyword>
<evidence type="ECO:0000313" key="1">
    <source>
        <dbReference type="EMBL" id="OKP13717.1"/>
    </source>
</evidence>
<dbReference type="Proteomes" id="UP000186955">
    <property type="component" value="Unassembled WGS sequence"/>
</dbReference>
<accession>A0A1Q5UML1</accession>
<protein>
    <recommendedName>
        <fullName evidence="3">AB hydrolase-1 domain-containing protein</fullName>
    </recommendedName>
</protein>
<dbReference type="GO" id="GO:0017000">
    <property type="term" value="P:antibiotic biosynthetic process"/>
    <property type="evidence" value="ECO:0007669"/>
    <property type="project" value="UniProtKB-ARBA"/>
</dbReference>